<dbReference type="AlphaFoldDB" id="A0A2I9DWV1"/>
<reference evidence="2" key="1">
    <citation type="submission" date="2018-01" db="EMBL/GenBank/DDBJ databases">
        <title>Draft Genome Sequence of the Radioresistant Bacterium Deinococcus aerius TR0125, Isolated from the Higher Atmosphere above Japan.</title>
        <authorList>
            <person name="Satoh K."/>
            <person name="Arai H."/>
            <person name="Sanzen T."/>
            <person name="Kawaguchi Y."/>
            <person name="Hayashi H."/>
            <person name="Yokobori S."/>
            <person name="Yamagishi A."/>
            <person name="Oono Y."/>
            <person name="Narumi I."/>
        </authorList>
    </citation>
    <scope>NUCLEOTIDE SEQUENCE [LARGE SCALE GENOMIC DNA]</scope>
    <source>
        <strain evidence="2">TR0125</strain>
    </source>
</reference>
<dbReference type="SUPFAM" id="SSF143011">
    <property type="entry name" value="RelE-like"/>
    <property type="match status" value="1"/>
</dbReference>
<dbReference type="OrthoDB" id="9801102at2"/>
<dbReference type="Pfam" id="PF05015">
    <property type="entry name" value="HigB-like_toxin"/>
    <property type="match status" value="1"/>
</dbReference>
<dbReference type="Gene3D" id="3.30.2310.20">
    <property type="entry name" value="RelE-like"/>
    <property type="match status" value="1"/>
</dbReference>
<organism evidence="1 2">
    <name type="scientific">Deinococcus aerius</name>
    <dbReference type="NCBI Taxonomy" id="200253"/>
    <lineage>
        <taxon>Bacteria</taxon>
        <taxon>Thermotogati</taxon>
        <taxon>Deinococcota</taxon>
        <taxon>Deinococci</taxon>
        <taxon>Deinococcales</taxon>
        <taxon>Deinococcaceae</taxon>
        <taxon>Deinococcus</taxon>
    </lineage>
</organism>
<gene>
    <name evidence="1" type="ORF">DAERI_150055</name>
</gene>
<dbReference type="InterPro" id="IPR007711">
    <property type="entry name" value="HigB-1"/>
</dbReference>
<dbReference type="Proteomes" id="UP000236569">
    <property type="component" value="Unassembled WGS sequence"/>
</dbReference>
<dbReference type="InterPro" id="IPR035093">
    <property type="entry name" value="RelE/ParE_toxin_dom_sf"/>
</dbReference>
<keyword evidence="2" id="KW-1185">Reference proteome</keyword>
<accession>A0A2I9DWV1</accession>
<evidence type="ECO:0000313" key="2">
    <source>
        <dbReference type="Proteomes" id="UP000236569"/>
    </source>
</evidence>
<sequence length="101" mass="11589">MKFEFGSAVVKDIYEQGESSRHASAFGPEVVRGLSKAMTAIEAATDERDLRALRSLNYEALKGKRAHQNSLRLNKQWRLIVERRKAEDGTWLLIVDIEDYH</sequence>
<dbReference type="RefSeq" id="WP_103130850.1">
    <property type="nucleotide sequence ID" value="NZ_BFAG01000015.1"/>
</dbReference>
<dbReference type="EMBL" id="BFAG01000015">
    <property type="protein sequence ID" value="GBF07537.1"/>
    <property type="molecule type" value="Genomic_DNA"/>
</dbReference>
<dbReference type="PANTHER" id="PTHR40266">
    <property type="entry name" value="TOXIN HIGB-1"/>
    <property type="match status" value="1"/>
</dbReference>
<dbReference type="PANTHER" id="PTHR40266:SF2">
    <property type="entry name" value="TOXIN HIGB-1"/>
    <property type="match status" value="1"/>
</dbReference>
<evidence type="ECO:0000313" key="1">
    <source>
        <dbReference type="EMBL" id="GBF07537.1"/>
    </source>
</evidence>
<comment type="caution">
    <text evidence="1">The sequence shown here is derived from an EMBL/GenBank/DDBJ whole genome shotgun (WGS) entry which is preliminary data.</text>
</comment>
<name>A0A2I9DWV1_9DEIO</name>
<proteinExistence type="predicted"/>
<protein>
    <submittedName>
        <fullName evidence="1">Plasmid maintenance system killer</fullName>
    </submittedName>
</protein>